<feature type="transmembrane region" description="Helical" evidence="9">
    <location>
        <begin position="379"/>
        <end position="400"/>
    </location>
</feature>
<feature type="transmembrane region" description="Helical" evidence="9">
    <location>
        <begin position="354"/>
        <end position="373"/>
    </location>
</feature>
<feature type="transmembrane region" description="Helical" evidence="9">
    <location>
        <begin position="64"/>
        <end position="82"/>
    </location>
</feature>
<gene>
    <name evidence="11" type="ORF">AMATHDRAFT_74077</name>
</gene>
<evidence type="ECO:0000256" key="8">
    <source>
        <dbReference type="SAM" id="MobiDB-lite"/>
    </source>
</evidence>
<evidence type="ECO:0000313" key="12">
    <source>
        <dbReference type="Proteomes" id="UP000242287"/>
    </source>
</evidence>
<dbReference type="GO" id="GO:0015369">
    <property type="term" value="F:calcium:proton antiporter activity"/>
    <property type="evidence" value="ECO:0007669"/>
    <property type="project" value="TreeGrafter"/>
</dbReference>
<evidence type="ECO:0000256" key="9">
    <source>
        <dbReference type="SAM" id="Phobius"/>
    </source>
</evidence>
<feature type="transmembrane region" description="Helical" evidence="9">
    <location>
        <begin position="269"/>
        <end position="290"/>
    </location>
</feature>
<evidence type="ECO:0000256" key="1">
    <source>
        <dbReference type="ARBA" id="ARBA00004127"/>
    </source>
</evidence>
<accession>A0A2A9NPX7</accession>
<dbReference type="Proteomes" id="UP000242287">
    <property type="component" value="Unassembled WGS sequence"/>
</dbReference>
<evidence type="ECO:0000259" key="10">
    <source>
        <dbReference type="Pfam" id="PF01699"/>
    </source>
</evidence>
<evidence type="ECO:0000256" key="2">
    <source>
        <dbReference type="ARBA" id="ARBA00008170"/>
    </source>
</evidence>
<dbReference type="InterPro" id="IPR044880">
    <property type="entry name" value="NCX_ion-bd_dom_sf"/>
</dbReference>
<keyword evidence="7 9" id="KW-0472">Membrane</keyword>
<dbReference type="STRING" id="703135.A0A2A9NPX7"/>
<keyword evidence="5 9" id="KW-1133">Transmembrane helix</keyword>
<feature type="domain" description="Sodium/calcium exchanger membrane region" evidence="10">
    <location>
        <begin position="272"/>
        <end position="424"/>
    </location>
</feature>
<organism evidence="11 12">
    <name type="scientific">Amanita thiersii Skay4041</name>
    <dbReference type="NCBI Taxonomy" id="703135"/>
    <lineage>
        <taxon>Eukaryota</taxon>
        <taxon>Fungi</taxon>
        <taxon>Dikarya</taxon>
        <taxon>Basidiomycota</taxon>
        <taxon>Agaricomycotina</taxon>
        <taxon>Agaricomycetes</taxon>
        <taxon>Agaricomycetidae</taxon>
        <taxon>Agaricales</taxon>
        <taxon>Pluteineae</taxon>
        <taxon>Amanitaceae</taxon>
        <taxon>Amanita</taxon>
    </lineage>
</organism>
<feature type="transmembrane region" description="Helical" evidence="9">
    <location>
        <begin position="407"/>
        <end position="427"/>
    </location>
</feature>
<evidence type="ECO:0000256" key="4">
    <source>
        <dbReference type="ARBA" id="ARBA00022692"/>
    </source>
</evidence>
<dbReference type="OrthoDB" id="1699231at2759"/>
<feature type="region of interest" description="Disordered" evidence="8">
    <location>
        <begin position="1"/>
        <end position="20"/>
    </location>
</feature>
<comment type="subcellular location">
    <subcellularLocation>
        <location evidence="1">Endomembrane system</location>
        <topology evidence="1">Multi-pass membrane protein</topology>
    </subcellularLocation>
</comment>
<sequence>MANPGSPPLPRQQSSAPWMASEPLRSASSHDLRIQAHENSEAALSNFWDRFTRRGKENVGVRQSLKAIVFSSFCFLAIIPLERLFDYGGEQMTFYLGKELGDLLVITLNNAVEATLAIILLLRRELKLLQSTIVGVVILHLLLIPGTSFIIGGARIMHQHLHPHFTQLNQTLLTIGVLSLLLPAAYFGALDRAAITSEFLERQPVLSDDSRDTFLVLSRGISVVLLVVYVCSRIFLHNPPGPDDLEDQGGAEQSSGVHKPEAGPEVNQYICIIMLIISIGLMAATAEWLVEAVEPVREDGHIKEEWFGLILLPFLSFAADGVVAVVYFLRFLVRYFFKGPEPPNIQAKARAIDLSIQFMLFWMPFFVLLGWWTNRPLSLLFDFFEIAILIGACFIVNYVTADSKTNWAEGLGMVSFYVMIAICAWFYPGQPEIQAMLFDGPIAEGIASVTSGVTEHH</sequence>
<dbReference type="EMBL" id="KZ301978">
    <property type="protein sequence ID" value="PFH52599.1"/>
    <property type="molecule type" value="Genomic_DNA"/>
</dbReference>
<evidence type="ECO:0000256" key="7">
    <source>
        <dbReference type="ARBA" id="ARBA00023136"/>
    </source>
</evidence>
<evidence type="ECO:0000256" key="6">
    <source>
        <dbReference type="ARBA" id="ARBA00023065"/>
    </source>
</evidence>
<keyword evidence="4 9" id="KW-0812">Transmembrane</keyword>
<evidence type="ECO:0000313" key="11">
    <source>
        <dbReference type="EMBL" id="PFH52599.1"/>
    </source>
</evidence>
<keyword evidence="3" id="KW-0813">Transport</keyword>
<proteinExistence type="inferred from homology"/>
<dbReference type="Gene3D" id="1.20.1420.30">
    <property type="entry name" value="NCX, central ion-binding region"/>
    <property type="match status" value="1"/>
</dbReference>
<feature type="transmembrane region" description="Helical" evidence="9">
    <location>
        <begin position="310"/>
        <end position="333"/>
    </location>
</feature>
<keyword evidence="12" id="KW-1185">Reference proteome</keyword>
<feature type="domain" description="Sodium/calcium exchanger membrane region" evidence="10">
    <location>
        <begin position="100"/>
        <end position="234"/>
    </location>
</feature>
<reference evidence="11 12" key="1">
    <citation type="submission" date="2014-02" db="EMBL/GenBank/DDBJ databases">
        <title>Transposable element dynamics among asymbiotic and ectomycorrhizal Amanita fungi.</title>
        <authorList>
            <consortium name="DOE Joint Genome Institute"/>
            <person name="Hess J."/>
            <person name="Skrede I."/>
            <person name="Wolfe B."/>
            <person name="LaButti K."/>
            <person name="Ohm R.A."/>
            <person name="Grigoriev I.V."/>
            <person name="Pringle A."/>
        </authorList>
    </citation>
    <scope>NUCLEOTIDE SEQUENCE [LARGE SCALE GENOMIC DNA]</scope>
    <source>
        <strain evidence="11 12">SKay4041</strain>
    </source>
</reference>
<keyword evidence="6" id="KW-0406">Ion transport</keyword>
<dbReference type="PANTHER" id="PTHR31503:SF20">
    <property type="entry name" value="CA(2+)_H(+) EXCHANGER, PUTATIVE (EUROFUNG)-RELATED"/>
    <property type="match status" value="1"/>
</dbReference>
<dbReference type="GO" id="GO:0000329">
    <property type="term" value="C:fungal-type vacuole membrane"/>
    <property type="evidence" value="ECO:0007669"/>
    <property type="project" value="TreeGrafter"/>
</dbReference>
<dbReference type="GO" id="GO:0012505">
    <property type="term" value="C:endomembrane system"/>
    <property type="evidence" value="ECO:0007669"/>
    <property type="project" value="UniProtKB-SubCell"/>
</dbReference>
<dbReference type="InterPro" id="IPR004713">
    <property type="entry name" value="CaH_exchang"/>
</dbReference>
<dbReference type="Pfam" id="PF01699">
    <property type="entry name" value="Na_Ca_ex"/>
    <property type="match status" value="2"/>
</dbReference>
<feature type="compositionally biased region" description="Pro residues" evidence="8">
    <location>
        <begin position="1"/>
        <end position="10"/>
    </location>
</feature>
<evidence type="ECO:0000256" key="5">
    <source>
        <dbReference type="ARBA" id="ARBA00022989"/>
    </source>
</evidence>
<name>A0A2A9NPX7_9AGAR</name>
<feature type="transmembrane region" description="Helical" evidence="9">
    <location>
        <begin position="103"/>
        <end position="122"/>
    </location>
</feature>
<dbReference type="AlphaFoldDB" id="A0A2A9NPX7"/>
<dbReference type="InterPro" id="IPR004837">
    <property type="entry name" value="NaCa_Exmemb"/>
</dbReference>
<comment type="similarity">
    <text evidence="2">Belongs to the Ca(2+):cation antiporter (CaCA) (TC 2.A.19) family.</text>
</comment>
<evidence type="ECO:0000256" key="3">
    <source>
        <dbReference type="ARBA" id="ARBA00022448"/>
    </source>
</evidence>
<dbReference type="GO" id="GO:0006874">
    <property type="term" value="P:intracellular calcium ion homeostasis"/>
    <property type="evidence" value="ECO:0007669"/>
    <property type="project" value="TreeGrafter"/>
</dbReference>
<protein>
    <recommendedName>
        <fullName evidence="10">Sodium/calcium exchanger membrane region domain-containing protein</fullName>
    </recommendedName>
</protein>
<feature type="transmembrane region" description="Helical" evidence="9">
    <location>
        <begin position="128"/>
        <end position="151"/>
    </location>
</feature>
<feature type="transmembrane region" description="Helical" evidence="9">
    <location>
        <begin position="172"/>
        <end position="195"/>
    </location>
</feature>
<dbReference type="PANTHER" id="PTHR31503">
    <property type="entry name" value="VACUOLAR CALCIUM ION TRANSPORTER"/>
    <property type="match status" value="1"/>
</dbReference>